<feature type="signal peptide" evidence="1">
    <location>
        <begin position="1"/>
        <end position="16"/>
    </location>
</feature>
<keyword evidence="3" id="KW-1185">Reference proteome</keyword>
<dbReference type="PANTHER" id="PTHR34618:SF1">
    <property type="entry name" value="SECRETED PROTEIN"/>
    <property type="match status" value="1"/>
</dbReference>
<accession>A0AAD5TNZ0</accession>
<organism evidence="2 3">
    <name type="scientific">Geranomyces variabilis</name>
    <dbReference type="NCBI Taxonomy" id="109894"/>
    <lineage>
        <taxon>Eukaryota</taxon>
        <taxon>Fungi</taxon>
        <taxon>Fungi incertae sedis</taxon>
        <taxon>Chytridiomycota</taxon>
        <taxon>Chytridiomycota incertae sedis</taxon>
        <taxon>Chytridiomycetes</taxon>
        <taxon>Spizellomycetales</taxon>
        <taxon>Powellomycetaceae</taxon>
        <taxon>Geranomyces</taxon>
    </lineage>
</organism>
<protein>
    <submittedName>
        <fullName evidence="2">Uncharacterized protein</fullName>
    </submittedName>
</protein>
<dbReference type="InterPro" id="IPR021476">
    <property type="entry name" value="Egh16-like"/>
</dbReference>
<evidence type="ECO:0000313" key="2">
    <source>
        <dbReference type="EMBL" id="KAJ3182422.1"/>
    </source>
</evidence>
<evidence type="ECO:0000256" key="1">
    <source>
        <dbReference type="SAM" id="SignalP"/>
    </source>
</evidence>
<gene>
    <name evidence="2" type="ORF">HDU87_008586</name>
</gene>
<proteinExistence type="predicted"/>
<evidence type="ECO:0000313" key="3">
    <source>
        <dbReference type="Proteomes" id="UP001212152"/>
    </source>
</evidence>
<dbReference type="AlphaFoldDB" id="A0AAD5TNZ0"/>
<dbReference type="Gene3D" id="2.70.50.70">
    <property type="match status" value="1"/>
</dbReference>
<reference evidence="2" key="1">
    <citation type="submission" date="2020-05" db="EMBL/GenBank/DDBJ databases">
        <title>Phylogenomic resolution of chytrid fungi.</title>
        <authorList>
            <person name="Stajich J.E."/>
            <person name="Amses K."/>
            <person name="Simmons R."/>
            <person name="Seto K."/>
            <person name="Myers J."/>
            <person name="Bonds A."/>
            <person name="Quandt C.A."/>
            <person name="Barry K."/>
            <person name="Liu P."/>
            <person name="Grigoriev I."/>
            <person name="Longcore J.E."/>
            <person name="James T.Y."/>
        </authorList>
    </citation>
    <scope>NUCLEOTIDE SEQUENCE</scope>
    <source>
        <strain evidence="2">JEL0379</strain>
    </source>
</reference>
<keyword evidence="1" id="KW-0732">Signal</keyword>
<dbReference type="Pfam" id="PF11327">
    <property type="entry name" value="Egh16-like"/>
    <property type="match status" value="1"/>
</dbReference>
<name>A0AAD5TNZ0_9FUNG</name>
<dbReference type="PANTHER" id="PTHR34618">
    <property type="entry name" value="SURFACE PROTEIN MAS1, PUTATIVE-RELATED"/>
    <property type="match status" value="1"/>
</dbReference>
<sequence>MKASCILLGLAASVAAHGKLTAPLGLNVDPRVDLNSQADVAIGVSPFNACGAVIAKPAISRADMTPRATFAAGSTAQLTFHIVNQDGAGPLSVAFSPDNGQTWTPAQVTVDAPGRFGVNLANLESKGQDAPVSIVVPDMACPAGSCLLQVRNPITFGSCSPVEIAPAGTENKMIKTYASEGGKPAGFGLVGPKAGGAGFVDPPTLPGVRD</sequence>
<comment type="caution">
    <text evidence="2">The sequence shown here is derived from an EMBL/GenBank/DDBJ whole genome shotgun (WGS) entry which is preliminary data.</text>
</comment>
<feature type="chain" id="PRO_5042052166" evidence="1">
    <location>
        <begin position="17"/>
        <end position="210"/>
    </location>
</feature>
<dbReference type="EMBL" id="JADGJQ010000009">
    <property type="protein sequence ID" value="KAJ3182422.1"/>
    <property type="molecule type" value="Genomic_DNA"/>
</dbReference>
<dbReference type="Proteomes" id="UP001212152">
    <property type="component" value="Unassembled WGS sequence"/>
</dbReference>